<comment type="caution">
    <text evidence="1">The sequence shown here is derived from an EMBL/GenBank/DDBJ whole genome shotgun (WGS) entry which is preliminary data.</text>
</comment>
<organism evidence="1 2">
    <name type="scientific">Portunus trituberculatus</name>
    <name type="common">Swimming crab</name>
    <name type="synonym">Neptunus trituberculatus</name>
    <dbReference type="NCBI Taxonomy" id="210409"/>
    <lineage>
        <taxon>Eukaryota</taxon>
        <taxon>Metazoa</taxon>
        <taxon>Ecdysozoa</taxon>
        <taxon>Arthropoda</taxon>
        <taxon>Crustacea</taxon>
        <taxon>Multicrustacea</taxon>
        <taxon>Malacostraca</taxon>
        <taxon>Eumalacostraca</taxon>
        <taxon>Eucarida</taxon>
        <taxon>Decapoda</taxon>
        <taxon>Pleocyemata</taxon>
        <taxon>Brachyura</taxon>
        <taxon>Eubrachyura</taxon>
        <taxon>Portunoidea</taxon>
        <taxon>Portunidae</taxon>
        <taxon>Portuninae</taxon>
        <taxon>Portunus</taxon>
    </lineage>
</organism>
<keyword evidence="2" id="KW-1185">Reference proteome</keyword>
<sequence length="98" mass="11323">MDLLALNLTSATNDKSGPVSSLFPPFLLTLLACFSFRPLDEKRNMHVLSTFNWRNPCMAQERYFVYLETASQAKTDHKQFYHMLKKGTGRNWFSDTAL</sequence>
<dbReference type="AlphaFoldDB" id="A0A5B7HCG8"/>
<gene>
    <name evidence="1" type="ORF">E2C01_064680</name>
</gene>
<proteinExistence type="predicted"/>
<protein>
    <submittedName>
        <fullName evidence="1">Uncharacterized protein</fullName>
    </submittedName>
</protein>
<name>A0A5B7HCG8_PORTR</name>
<dbReference type="Proteomes" id="UP000324222">
    <property type="component" value="Unassembled WGS sequence"/>
</dbReference>
<evidence type="ECO:0000313" key="1">
    <source>
        <dbReference type="EMBL" id="MPC70431.1"/>
    </source>
</evidence>
<evidence type="ECO:0000313" key="2">
    <source>
        <dbReference type="Proteomes" id="UP000324222"/>
    </source>
</evidence>
<reference evidence="1 2" key="1">
    <citation type="submission" date="2019-05" db="EMBL/GenBank/DDBJ databases">
        <title>Another draft genome of Portunus trituberculatus and its Hox gene families provides insights of decapod evolution.</title>
        <authorList>
            <person name="Jeong J.-H."/>
            <person name="Song I."/>
            <person name="Kim S."/>
            <person name="Choi T."/>
            <person name="Kim D."/>
            <person name="Ryu S."/>
            <person name="Kim W."/>
        </authorList>
    </citation>
    <scope>NUCLEOTIDE SEQUENCE [LARGE SCALE GENOMIC DNA]</scope>
    <source>
        <tissue evidence="1">Muscle</tissue>
    </source>
</reference>
<dbReference type="EMBL" id="VSRR010031118">
    <property type="protein sequence ID" value="MPC70431.1"/>
    <property type="molecule type" value="Genomic_DNA"/>
</dbReference>
<accession>A0A5B7HCG8</accession>